<proteinExistence type="predicted"/>
<name>A0A6J5NV18_9CAUD</name>
<accession>A0A6J5NV18</accession>
<sequence length="230" mass="26780">MSIQALEQFVSTDVLTKDLAAKYLTLYLGEADWKEKIDQLFVVQKKKLGDDKAKEFVKKSIACACLSPIINKSAIPDEKHVLLFWVSGWPQFNERDWFSLFKDVVKTDIQIEKNRSLVLQEGVFDHIDIPPLTRQAYNWLYEKLDKESFSSHDKKEEAVTKMKNLIKIYGGAVICNVFTNYGLHVEKVLNWRSGYFIEKEIHKVYSTEQILKIKKAEIHKTNSNYIKSIK</sequence>
<dbReference type="EMBL" id="LR796737">
    <property type="protein sequence ID" value="CAB4162837.1"/>
    <property type="molecule type" value="Genomic_DNA"/>
</dbReference>
<dbReference type="EMBL" id="LR796418">
    <property type="protein sequence ID" value="CAB4143427.1"/>
    <property type="molecule type" value="Genomic_DNA"/>
</dbReference>
<organism evidence="2">
    <name type="scientific">uncultured Caudovirales phage</name>
    <dbReference type="NCBI Taxonomy" id="2100421"/>
    <lineage>
        <taxon>Viruses</taxon>
        <taxon>Duplodnaviria</taxon>
        <taxon>Heunggongvirae</taxon>
        <taxon>Uroviricota</taxon>
        <taxon>Caudoviricetes</taxon>
        <taxon>Peduoviridae</taxon>
        <taxon>Maltschvirus</taxon>
        <taxon>Maltschvirus maltsch</taxon>
    </lineage>
</organism>
<evidence type="ECO:0000313" key="2">
    <source>
        <dbReference type="EMBL" id="CAB4162837.1"/>
    </source>
</evidence>
<gene>
    <name evidence="1" type="ORF">UFOVP436_141</name>
    <name evidence="2" type="ORF">UFOVP784_141</name>
</gene>
<evidence type="ECO:0000313" key="1">
    <source>
        <dbReference type="EMBL" id="CAB4143427.1"/>
    </source>
</evidence>
<reference evidence="2" key="1">
    <citation type="submission" date="2020-04" db="EMBL/GenBank/DDBJ databases">
        <authorList>
            <person name="Chiriac C."/>
            <person name="Salcher M."/>
            <person name="Ghai R."/>
            <person name="Kavagutti S V."/>
        </authorList>
    </citation>
    <scope>NUCLEOTIDE SEQUENCE</scope>
</reference>
<protein>
    <submittedName>
        <fullName evidence="2">Uncharacterized protein</fullName>
    </submittedName>
</protein>